<dbReference type="Gene3D" id="3.10.180.10">
    <property type="entry name" value="2,3-Dihydroxybiphenyl 1,2-Dioxygenase, domain 1"/>
    <property type="match status" value="1"/>
</dbReference>
<feature type="domain" description="Glyoxalase/fosfomycin resistance/dioxygenase" evidence="1">
    <location>
        <begin position="11"/>
        <end position="131"/>
    </location>
</feature>
<dbReference type="PANTHER" id="PTHR33990">
    <property type="entry name" value="PROTEIN YJDN-RELATED"/>
    <property type="match status" value="1"/>
</dbReference>
<organism evidence="2 3">
    <name type="scientific">Protaetiibacter intestinalis</name>
    <dbReference type="NCBI Taxonomy" id="2419774"/>
    <lineage>
        <taxon>Bacteria</taxon>
        <taxon>Bacillati</taxon>
        <taxon>Actinomycetota</taxon>
        <taxon>Actinomycetes</taxon>
        <taxon>Micrococcales</taxon>
        <taxon>Microbacteriaceae</taxon>
        <taxon>Protaetiibacter</taxon>
    </lineage>
</organism>
<evidence type="ECO:0000259" key="1">
    <source>
        <dbReference type="Pfam" id="PF00903"/>
    </source>
</evidence>
<evidence type="ECO:0000313" key="3">
    <source>
        <dbReference type="Proteomes" id="UP000278886"/>
    </source>
</evidence>
<dbReference type="Pfam" id="PF00903">
    <property type="entry name" value="Glyoxalase"/>
    <property type="match status" value="1"/>
</dbReference>
<dbReference type="EMBL" id="CP032630">
    <property type="protein sequence ID" value="AYF97252.1"/>
    <property type="molecule type" value="Genomic_DNA"/>
</dbReference>
<dbReference type="AlphaFoldDB" id="A0A387B167"/>
<accession>A0A387B167</accession>
<dbReference type="Proteomes" id="UP000278886">
    <property type="component" value="Chromosome"/>
</dbReference>
<dbReference type="InterPro" id="IPR004360">
    <property type="entry name" value="Glyas_Fos-R_dOase_dom"/>
</dbReference>
<protein>
    <submittedName>
        <fullName evidence="2">VOC family protein</fullName>
    </submittedName>
</protein>
<dbReference type="PANTHER" id="PTHR33990:SF1">
    <property type="entry name" value="PROTEIN YJDN"/>
    <property type="match status" value="1"/>
</dbReference>
<sequence length="141" mass="15371">MTIATTPHLNFRGDARAALEFYQAAFGGRIALVRYVDAGAVTDPAEAEQIMWGQVDSDAGFRVMAYDVPGHTPWEPGVIPVFVSVRGTDADELAGYWKGLEEGATVVVPLAPAGWSPLYGMLRDRFGVTWVLDLEVPWSED</sequence>
<gene>
    <name evidence="2" type="ORF">D7I47_02630</name>
</gene>
<reference evidence="3" key="1">
    <citation type="submission" date="2018-09" db="EMBL/GenBank/DDBJ databases">
        <title>Genome sequencing of strain 2DFWR-13.</title>
        <authorList>
            <person name="Heo J."/>
            <person name="Kim S.-J."/>
            <person name="Kwon S.-W."/>
        </authorList>
    </citation>
    <scope>NUCLEOTIDE SEQUENCE [LARGE SCALE GENOMIC DNA]</scope>
    <source>
        <strain evidence="3">2DFWR-13</strain>
    </source>
</reference>
<keyword evidence="3" id="KW-1185">Reference proteome</keyword>
<dbReference type="SUPFAM" id="SSF54593">
    <property type="entry name" value="Glyoxalase/Bleomycin resistance protein/Dihydroxybiphenyl dioxygenase"/>
    <property type="match status" value="1"/>
</dbReference>
<dbReference type="KEGG" id="lyd:D7I47_02630"/>
<evidence type="ECO:0000313" key="2">
    <source>
        <dbReference type="EMBL" id="AYF97252.1"/>
    </source>
</evidence>
<dbReference type="InterPro" id="IPR028973">
    <property type="entry name" value="PhnB-like"/>
</dbReference>
<proteinExistence type="predicted"/>
<dbReference type="InterPro" id="IPR029068">
    <property type="entry name" value="Glyas_Bleomycin-R_OHBP_Dase"/>
</dbReference>
<dbReference type="OrthoDB" id="9795306at2"/>
<dbReference type="RefSeq" id="WP_120761603.1">
    <property type="nucleotide sequence ID" value="NZ_CP032630.1"/>
</dbReference>
<dbReference type="CDD" id="cd06588">
    <property type="entry name" value="PhnB_like"/>
    <property type="match status" value="1"/>
</dbReference>
<name>A0A387B167_9MICO</name>